<name>A0A832GMB0_9BACT</name>
<organism evidence="2">
    <name type="scientific">Caldimicrobium thiodismutans</name>
    <dbReference type="NCBI Taxonomy" id="1653476"/>
    <lineage>
        <taxon>Bacteria</taxon>
        <taxon>Pseudomonadati</taxon>
        <taxon>Thermodesulfobacteriota</taxon>
        <taxon>Thermodesulfobacteria</taxon>
        <taxon>Thermodesulfobacteriales</taxon>
        <taxon>Thermodesulfobacteriaceae</taxon>
        <taxon>Caldimicrobium</taxon>
    </lineage>
</organism>
<proteinExistence type="predicted"/>
<protein>
    <recommendedName>
        <fullName evidence="3">DUF3782 domain-containing protein</fullName>
    </recommendedName>
</protein>
<evidence type="ECO:0000313" key="2">
    <source>
        <dbReference type="EMBL" id="HGV55788.1"/>
    </source>
</evidence>
<dbReference type="AlphaFoldDB" id="A0A832GMB0"/>
<dbReference type="EMBL" id="DSZU01000124">
    <property type="protein sequence ID" value="HGV55788.1"/>
    <property type="molecule type" value="Genomic_DNA"/>
</dbReference>
<dbReference type="Gene3D" id="1.20.5.170">
    <property type="match status" value="1"/>
</dbReference>
<evidence type="ECO:0008006" key="3">
    <source>
        <dbReference type="Google" id="ProtNLM"/>
    </source>
</evidence>
<comment type="caution">
    <text evidence="2">The sequence shown here is derived from an EMBL/GenBank/DDBJ whole genome shotgun (WGS) entry which is preliminary data.</text>
</comment>
<gene>
    <name evidence="2" type="ORF">ENT73_06905</name>
</gene>
<feature type="coiled-coil region" evidence="1">
    <location>
        <begin position="60"/>
        <end position="94"/>
    </location>
</feature>
<evidence type="ECO:0000256" key="1">
    <source>
        <dbReference type="SAM" id="Coils"/>
    </source>
</evidence>
<reference evidence="2" key="1">
    <citation type="journal article" date="2020" name="mSystems">
        <title>Genome- and Community-Level Interaction Insights into Carbon Utilization and Element Cycling Functions of Hydrothermarchaeota in Hydrothermal Sediment.</title>
        <authorList>
            <person name="Zhou Z."/>
            <person name="Liu Y."/>
            <person name="Xu W."/>
            <person name="Pan J."/>
            <person name="Luo Z.H."/>
            <person name="Li M."/>
        </authorList>
    </citation>
    <scope>NUCLEOTIDE SEQUENCE [LARGE SCALE GENOMIC DNA]</scope>
    <source>
        <strain evidence="2">SpSt-605</strain>
    </source>
</reference>
<accession>A0A832GMB0</accession>
<keyword evidence="1" id="KW-0175">Coiled coil</keyword>
<sequence>MEKATKIPAKSSEEIIEEAKKYPLFTFADILLALKAHPEWLEELRKLILTAELLELPKRFEELVQRVAKIEKDVEILKQDVAVLKKDVAILKSDMAYVKGEVGRLKGKDFEREVRDKYYAFFGKILRKSKLIPIPELLPLLEEAEERGLITEEQFDSFLKIDLVIEGQIKATKKPVVLAVEVSFSLYEEDIDRASSRADILAQLLKKEVIPTVVFVEAKNEILQKAEDKGILLIKATY</sequence>